<proteinExistence type="inferred from homology"/>
<protein>
    <submittedName>
        <fullName evidence="2">Uncharacterized protein</fullName>
    </submittedName>
</protein>
<organism evidence="2 3">
    <name type="scientific">Hevea brasiliensis</name>
    <name type="common">Para rubber tree</name>
    <name type="synonym">Siphonia brasiliensis</name>
    <dbReference type="NCBI Taxonomy" id="3981"/>
    <lineage>
        <taxon>Eukaryota</taxon>
        <taxon>Viridiplantae</taxon>
        <taxon>Streptophyta</taxon>
        <taxon>Embryophyta</taxon>
        <taxon>Tracheophyta</taxon>
        <taxon>Spermatophyta</taxon>
        <taxon>Magnoliopsida</taxon>
        <taxon>eudicotyledons</taxon>
        <taxon>Gunneridae</taxon>
        <taxon>Pentapetalae</taxon>
        <taxon>rosids</taxon>
        <taxon>fabids</taxon>
        <taxon>Malpighiales</taxon>
        <taxon>Euphorbiaceae</taxon>
        <taxon>Crotonoideae</taxon>
        <taxon>Micrandreae</taxon>
        <taxon>Hevea</taxon>
    </lineage>
</organism>
<dbReference type="EMBL" id="JARPOI010000005">
    <property type="protein sequence ID" value="KAJ9180624.1"/>
    <property type="molecule type" value="Genomic_DNA"/>
</dbReference>
<dbReference type="Pfam" id="PF04832">
    <property type="entry name" value="SOUL"/>
    <property type="match status" value="1"/>
</dbReference>
<dbReference type="PANTHER" id="PTHR11220">
    <property type="entry name" value="HEME-BINDING PROTEIN-RELATED"/>
    <property type="match status" value="1"/>
</dbReference>
<dbReference type="SUPFAM" id="SSF55136">
    <property type="entry name" value="Probable bacterial effector-binding domain"/>
    <property type="match status" value="1"/>
</dbReference>
<accession>A0ABQ9MP04</accession>
<sequence length="112" mass="12764">MVTVQFLLPAKHKEEAPKPTDERVVIREEGERKYGVVNFADVAADHVMKEKVEKLKKSLERDGYKATGEFVLARYKPPWTLPSFRANEVIEANRASVCSSFCDKGWLSTCLF</sequence>
<comment type="caution">
    <text evidence="2">The sequence shown here is derived from an EMBL/GenBank/DDBJ whole genome shotgun (WGS) entry which is preliminary data.</text>
</comment>
<dbReference type="PANTHER" id="PTHR11220:SF58">
    <property type="entry name" value="SOUL HEME-BINDING FAMILY PROTEIN"/>
    <property type="match status" value="1"/>
</dbReference>
<dbReference type="Proteomes" id="UP001174677">
    <property type="component" value="Chromosome 5"/>
</dbReference>
<dbReference type="InterPro" id="IPR006917">
    <property type="entry name" value="SOUL_heme-bd"/>
</dbReference>
<name>A0ABQ9MP04_HEVBR</name>
<gene>
    <name evidence="2" type="ORF">P3X46_008841</name>
</gene>
<dbReference type="Gene3D" id="3.20.80.10">
    <property type="entry name" value="Regulatory factor, effector binding domain"/>
    <property type="match status" value="1"/>
</dbReference>
<dbReference type="InterPro" id="IPR011256">
    <property type="entry name" value="Reg_factor_effector_dom_sf"/>
</dbReference>
<reference evidence="2" key="1">
    <citation type="journal article" date="2023" name="Plant Biotechnol. J.">
        <title>Chromosome-level wild Hevea brasiliensis genome provides new tools for genomic-assisted breeding and valuable loci to elevate rubber yield.</title>
        <authorList>
            <person name="Cheng H."/>
            <person name="Song X."/>
            <person name="Hu Y."/>
            <person name="Wu T."/>
            <person name="Yang Q."/>
            <person name="An Z."/>
            <person name="Feng S."/>
            <person name="Deng Z."/>
            <person name="Wu W."/>
            <person name="Zeng X."/>
            <person name="Tu M."/>
            <person name="Wang X."/>
            <person name="Huang H."/>
        </authorList>
    </citation>
    <scope>NUCLEOTIDE SEQUENCE</scope>
    <source>
        <strain evidence="2">MT/VB/25A 57/8</strain>
    </source>
</reference>
<evidence type="ECO:0000313" key="3">
    <source>
        <dbReference type="Proteomes" id="UP001174677"/>
    </source>
</evidence>
<evidence type="ECO:0000256" key="1">
    <source>
        <dbReference type="ARBA" id="ARBA00009817"/>
    </source>
</evidence>
<evidence type="ECO:0000313" key="2">
    <source>
        <dbReference type="EMBL" id="KAJ9180624.1"/>
    </source>
</evidence>
<comment type="similarity">
    <text evidence="1">Belongs to the HEBP family.</text>
</comment>
<keyword evidence="3" id="KW-1185">Reference proteome</keyword>